<reference evidence="1 2" key="1">
    <citation type="submission" date="2018-09" db="EMBL/GenBank/DDBJ databases">
        <title>Genomic Encyclopedia of Archaeal and Bacterial Type Strains, Phase II (KMG-II): from individual species to whole genera.</title>
        <authorList>
            <person name="Goeker M."/>
        </authorList>
    </citation>
    <scope>NUCLEOTIDE SEQUENCE [LARGE SCALE GENOMIC DNA]</scope>
    <source>
        <strain evidence="1 2">DSM 21950</strain>
    </source>
</reference>
<dbReference type="EMBL" id="RAPQ01000008">
    <property type="protein sequence ID" value="RKE03480.1"/>
    <property type="molecule type" value="Genomic_DNA"/>
</dbReference>
<gene>
    <name evidence="1" type="ORF">BXY64_0485</name>
</gene>
<dbReference type="AlphaFoldDB" id="A0A419X7D6"/>
<proteinExistence type="predicted"/>
<evidence type="ECO:0000313" key="1">
    <source>
        <dbReference type="EMBL" id="RKE03480.1"/>
    </source>
</evidence>
<dbReference type="Proteomes" id="UP000284531">
    <property type="component" value="Unassembled WGS sequence"/>
</dbReference>
<name>A0A419X7D6_9BACT</name>
<accession>A0A419X7D6</accession>
<protein>
    <submittedName>
        <fullName evidence="1">Uncharacterized protein</fullName>
    </submittedName>
</protein>
<organism evidence="1 2">
    <name type="scientific">Marinifilum flexuosum</name>
    <dbReference type="NCBI Taxonomy" id="1117708"/>
    <lineage>
        <taxon>Bacteria</taxon>
        <taxon>Pseudomonadati</taxon>
        <taxon>Bacteroidota</taxon>
        <taxon>Bacteroidia</taxon>
        <taxon>Marinilabiliales</taxon>
        <taxon>Marinifilaceae</taxon>
    </lineage>
</organism>
<keyword evidence="2" id="KW-1185">Reference proteome</keyword>
<sequence>MIMGQSRSYNGGDANFIIFSSQSINIINDKHDEFVAFSPHFTAETQAELKTLFETASNIPSDNTYIDIQAKATENVNKELAASGKFFQRCKFDIEMAFPNDKKIWNQFGFNDYDNARKSGKLMYLFLTDFDMIANKYKEALTTEGWTEETFSAILAHRDKLKGFMDEQSDCILKRNRATEERTIALNNLYEKLAIYFKAARIMYEDDEDLLKWFKFPAATPKATKEETEGPEENEAEE</sequence>
<evidence type="ECO:0000313" key="2">
    <source>
        <dbReference type="Proteomes" id="UP000284531"/>
    </source>
</evidence>
<comment type="caution">
    <text evidence="1">The sequence shown here is derived from an EMBL/GenBank/DDBJ whole genome shotgun (WGS) entry which is preliminary data.</text>
</comment>